<dbReference type="PRINTS" id="PR00111">
    <property type="entry name" value="ABHYDROLASE"/>
</dbReference>
<dbReference type="GO" id="GO:0016020">
    <property type="term" value="C:membrane"/>
    <property type="evidence" value="ECO:0007669"/>
    <property type="project" value="TreeGrafter"/>
</dbReference>
<dbReference type="Proteomes" id="UP000319375">
    <property type="component" value="Unassembled WGS sequence"/>
</dbReference>
<reference evidence="4 5" key="1">
    <citation type="submission" date="2019-06" db="EMBL/GenBank/DDBJ databases">
        <title>Tsukamurella conjunctivitidis sp. nov., Tsukamurella assacharolytica sp. nov. and Tsukamurella sputae sp. nov. isolated from patients with conjunctivitis, bacteraemia (lymphoma) and respiratory infection (sputum) in Hong Kong.</title>
        <authorList>
            <person name="Teng J.L.L."/>
            <person name="Lee H.H."/>
            <person name="Fong J.Y.H."/>
            <person name="Fok K.M.N."/>
            <person name="Lau S.K.P."/>
            <person name="Woo P.C.Y."/>
        </authorList>
    </citation>
    <scope>NUCLEOTIDE SEQUENCE [LARGE SCALE GENOMIC DNA]</scope>
    <source>
        <strain evidence="4 5">HKU72</strain>
    </source>
</reference>
<keyword evidence="1 4" id="KW-0378">Hydrolase</keyword>
<dbReference type="InterPro" id="IPR029058">
    <property type="entry name" value="AB_hydrolase_fold"/>
</dbReference>
<name>A0A5C5RZ60_9ACTN</name>
<dbReference type="Pfam" id="PF12697">
    <property type="entry name" value="Abhydrolase_6"/>
    <property type="match status" value="1"/>
</dbReference>
<dbReference type="InterPro" id="IPR050266">
    <property type="entry name" value="AB_hydrolase_sf"/>
</dbReference>
<protein>
    <submittedName>
        <fullName evidence="4">Alpha/beta hydrolase</fullName>
    </submittedName>
</protein>
<proteinExistence type="predicted"/>
<feature type="compositionally biased region" description="Basic residues" evidence="2">
    <location>
        <begin position="1"/>
        <end position="19"/>
    </location>
</feature>
<keyword evidence="5" id="KW-1185">Reference proteome</keyword>
<evidence type="ECO:0000256" key="2">
    <source>
        <dbReference type="SAM" id="MobiDB-lite"/>
    </source>
</evidence>
<feature type="domain" description="AB hydrolase-1" evidence="3">
    <location>
        <begin position="57"/>
        <end position="282"/>
    </location>
</feature>
<dbReference type="EMBL" id="VIGX01000013">
    <property type="protein sequence ID" value="TWS27495.1"/>
    <property type="molecule type" value="Genomic_DNA"/>
</dbReference>
<evidence type="ECO:0000313" key="5">
    <source>
        <dbReference type="Proteomes" id="UP000319375"/>
    </source>
</evidence>
<dbReference type="Gene3D" id="3.40.50.1820">
    <property type="entry name" value="alpha/beta hydrolase"/>
    <property type="match status" value="1"/>
</dbReference>
<dbReference type="AlphaFoldDB" id="A0A5C5RZ60"/>
<dbReference type="PANTHER" id="PTHR43798">
    <property type="entry name" value="MONOACYLGLYCEROL LIPASE"/>
    <property type="match status" value="1"/>
</dbReference>
<evidence type="ECO:0000313" key="4">
    <source>
        <dbReference type="EMBL" id="TWS27495.1"/>
    </source>
</evidence>
<dbReference type="PANTHER" id="PTHR43798:SF31">
    <property type="entry name" value="AB HYDROLASE SUPERFAMILY PROTEIN YCLE"/>
    <property type="match status" value="1"/>
</dbReference>
<feature type="region of interest" description="Disordered" evidence="2">
    <location>
        <begin position="1"/>
        <end position="34"/>
    </location>
</feature>
<dbReference type="SUPFAM" id="SSF53474">
    <property type="entry name" value="alpha/beta-Hydrolases"/>
    <property type="match status" value="1"/>
</dbReference>
<comment type="caution">
    <text evidence="4">The sequence shown here is derived from an EMBL/GenBank/DDBJ whole genome shotgun (WGS) entry which is preliminary data.</text>
</comment>
<dbReference type="GO" id="GO:0016787">
    <property type="term" value="F:hydrolase activity"/>
    <property type="evidence" value="ECO:0007669"/>
    <property type="project" value="UniProtKB-KW"/>
</dbReference>
<dbReference type="InterPro" id="IPR000073">
    <property type="entry name" value="AB_hydrolase_1"/>
</dbReference>
<gene>
    <name evidence="4" type="ORF">FK530_18430</name>
</gene>
<evidence type="ECO:0000256" key="1">
    <source>
        <dbReference type="ARBA" id="ARBA00022801"/>
    </source>
</evidence>
<sequence>MGPAHPRRTPGHAPLRRSRGSSSVPPHLPTPERRTMTFHATPASELDYFDDGDGTPLLLIHGTGADGELNFGHLLPALSARHRVVRPNLPGTGDEPDLEGVDLDVIVDRIAALHDRTHDGPVDLLGFSLGAVLAAAYAGRYPDRVRRLVLLAGWAGPDPRHELFMGLWRRLADLDDRAYGEFLVLLLFSPQFVAALGDGVDEAVRGTVPHVGTSRQIDLNITIDIRELAPRITAPTLLVAGTADAIVPVEKVQELAQLIVGSTYAEVDSGHMLLVEQPEKVLSLVSDFLE</sequence>
<accession>A0A5C5RZ60</accession>
<evidence type="ECO:0000259" key="3">
    <source>
        <dbReference type="Pfam" id="PF12697"/>
    </source>
</evidence>
<organism evidence="4 5">
    <name type="scientific">Tsukamurella conjunctivitidis</name>
    <dbReference type="NCBI Taxonomy" id="2592068"/>
    <lineage>
        <taxon>Bacteria</taxon>
        <taxon>Bacillati</taxon>
        <taxon>Actinomycetota</taxon>
        <taxon>Actinomycetes</taxon>
        <taxon>Mycobacteriales</taxon>
        <taxon>Tsukamurellaceae</taxon>
        <taxon>Tsukamurella</taxon>
    </lineage>
</organism>